<evidence type="ECO:0000313" key="2">
    <source>
        <dbReference type="Proteomes" id="UP001597601"/>
    </source>
</evidence>
<evidence type="ECO:0000313" key="1">
    <source>
        <dbReference type="EMBL" id="MFD2865964.1"/>
    </source>
</evidence>
<accession>A0ABW5XTG3</accession>
<dbReference type="PANTHER" id="PTHR47791:SF3">
    <property type="entry name" value="MEIOTICALLY UP-REGULATED GENE 191 PROTEIN"/>
    <property type="match status" value="1"/>
</dbReference>
<sequence length="412" mass="45541">MRKNNFGNQRSNQGVLHQLFNQKTKILAIAALGLSLTFTGCKKEQAAAPASDATALTVPGEITNQSFATLPTKNEALVAMQVYNNRFYNQYGTYGPSFKAYYWKDESHTTGRMDFWTQQEAIEMLIDAYDINPSTDLKDKIQYLYNGVRDGYGTLWTSNIYNDDIVWGALMCVRAWKITNDGGQLDMAKNNFNMMWNRAWNTSVNGGGLFWTTANNTKNTCVNAPAVICALLLYQATGDVAYRDKAKLIMDWMVLKLYVASTGEVKGAINNSGVITEGPLSYTQGTFIGACDLMRAPYPSGGYLAMGTKAMDYAKSNMCITSGGILKDENGNADTQGMKSIFARWACRFVKNTGTVGTYGAWLDNNAGQAWSIRNAQGLMWNLWTTPTAQTSRNAFETTGGVAMMNGVYIYR</sequence>
<keyword evidence="2" id="KW-1185">Reference proteome</keyword>
<gene>
    <name evidence="1" type="ORF">ACFSYC_14785</name>
</gene>
<dbReference type="SUPFAM" id="SSF48208">
    <property type="entry name" value="Six-hairpin glycosidases"/>
    <property type="match status" value="1"/>
</dbReference>
<comment type="caution">
    <text evidence="1">The sequence shown here is derived from an EMBL/GenBank/DDBJ whole genome shotgun (WGS) entry which is preliminary data.</text>
</comment>
<dbReference type="InterPro" id="IPR008928">
    <property type="entry name" value="6-hairpin_glycosidase_sf"/>
</dbReference>
<dbReference type="GO" id="GO:0016787">
    <property type="term" value="F:hydrolase activity"/>
    <property type="evidence" value="ECO:0007669"/>
    <property type="project" value="UniProtKB-KW"/>
</dbReference>
<proteinExistence type="predicted"/>
<dbReference type="Proteomes" id="UP001597601">
    <property type="component" value="Unassembled WGS sequence"/>
</dbReference>
<name>A0ABW5XTG3_9SPHI</name>
<dbReference type="InterPro" id="IPR005198">
    <property type="entry name" value="Glyco_hydro_76"/>
</dbReference>
<reference evidence="2" key="1">
    <citation type="journal article" date="2019" name="Int. J. Syst. Evol. Microbiol.">
        <title>The Global Catalogue of Microorganisms (GCM) 10K type strain sequencing project: providing services to taxonomists for standard genome sequencing and annotation.</title>
        <authorList>
            <consortium name="The Broad Institute Genomics Platform"/>
            <consortium name="The Broad Institute Genome Sequencing Center for Infectious Disease"/>
            <person name="Wu L."/>
            <person name="Ma J."/>
        </authorList>
    </citation>
    <scope>NUCLEOTIDE SEQUENCE [LARGE SCALE GENOMIC DNA]</scope>
    <source>
        <strain evidence="2">KCTC 52232</strain>
    </source>
</reference>
<protein>
    <submittedName>
        <fullName evidence="1">Glycoside hydrolase family 76 protein</fullName>
    </submittedName>
</protein>
<dbReference type="PANTHER" id="PTHR47791">
    <property type="entry name" value="MEIOTICALLY UP-REGULATED GENE 191 PROTEIN"/>
    <property type="match status" value="1"/>
</dbReference>
<keyword evidence="1" id="KW-0378">Hydrolase</keyword>
<dbReference type="Pfam" id="PF03663">
    <property type="entry name" value="Glyco_hydro_76"/>
    <property type="match status" value="1"/>
</dbReference>
<organism evidence="1 2">
    <name type="scientific">Mucilaginibacter antarcticus</name>
    <dbReference type="NCBI Taxonomy" id="1855725"/>
    <lineage>
        <taxon>Bacteria</taxon>
        <taxon>Pseudomonadati</taxon>
        <taxon>Bacteroidota</taxon>
        <taxon>Sphingobacteriia</taxon>
        <taxon>Sphingobacteriales</taxon>
        <taxon>Sphingobacteriaceae</taxon>
        <taxon>Mucilaginibacter</taxon>
    </lineage>
</organism>
<dbReference type="InterPro" id="IPR053169">
    <property type="entry name" value="MUG_Protein"/>
</dbReference>
<dbReference type="EMBL" id="JBHUON010000019">
    <property type="protein sequence ID" value="MFD2865964.1"/>
    <property type="molecule type" value="Genomic_DNA"/>
</dbReference>
<dbReference type="RefSeq" id="WP_377129183.1">
    <property type="nucleotide sequence ID" value="NZ_JBHUHN010000001.1"/>
</dbReference>
<dbReference type="Gene3D" id="1.50.10.20">
    <property type="match status" value="1"/>
</dbReference>